<protein>
    <submittedName>
        <fullName evidence="1">AlNc14C2G259 protein</fullName>
    </submittedName>
</protein>
<reference evidence="1" key="1">
    <citation type="journal article" date="2011" name="PLoS Biol.">
        <title>Gene gain and loss during evolution of obligate parasitism in the white rust pathogen of Arabidopsis thaliana.</title>
        <authorList>
            <person name="Kemen E."/>
            <person name="Gardiner A."/>
            <person name="Schultz-Larsen T."/>
            <person name="Kemen A.C."/>
            <person name="Balmuth A.L."/>
            <person name="Robert-Seilaniantz A."/>
            <person name="Bailey K."/>
            <person name="Holub E."/>
            <person name="Studholme D.J."/>
            <person name="Maclean D."/>
            <person name="Jones J.D."/>
        </authorList>
    </citation>
    <scope>NUCLEOTIDE SEQUENCE</scope>
</reference>
<reference evidence="1" key="2">
    <citation type="submission" date="2011-02" db="EMBL/GenBank/DDBJ databases">
        <authorList>
            <person name="MacLean D."/>
        </authorList>
    </citation>
    <scope>NUCLEOTIDE SEQUENCE</scope>
</reference>
<dbReference type="EMBL" id="FR824047">
    <property type="protein sequence ID" value="CCA14151.1"/>
    <property type="molecule type" value="Genomic_DNA"/>
</dbReference>
<gene>
    <name evidence="1" type="primary">AlNc14C2G259</name>
    <name evidence="1" type="ORF">ALNC14_002940</name>
</gene>
<evidence type="ECO:0000313" key="1">
    <source>
        <dbReference type="EMBL" id="CCA14151.1"/>
    </source>
</evidence>
<sequence>MVLAQMPSNFGASPDYQQIVTLDELHTLSLHLQKLCKSQVAESYVQKVCT</sequence>
<name>F0VZC1_9STRA</name>
<accession>F0VZC1</accession>
<dbReference type="HOGENOM" id="CLU_3128208_0_0_1"/>
<proteinExistence type="predicted"/>
<dbReference type="AlphaFoldDB" id="F0VZC1"/>
<organism evidence="1">
    <name type="scientific">Albugo laibachii Nc14</name>
    <dbReference type="NCBI Taxonomy" id="890382"/>
    <lineage>
        <taxon>Eukaryota</taxon>
        <taxon>Sar</taxon>
        <taxon>Stramenopiles</taxon>
        <taxon>Oomycota</taxon>
        <taxon>Peronosporomycetes</taxon>
        <taxon>Albuginales</taxon>
        <taxon>Albuginaceae</taxon>
        <taxon>Albugo</taxon>
    </lineage>
</organism>